<evidence type="ECO:0000313" key="1">
    <source>
        <dbReference type="EMBL" id="KAK8555197.1"/>
    </source>
</evidence>
<keyword evidence="2" id="KW-1185">Reference proteome</keyword>
<proteinExistence type="predicted"/>
<comment type="caution">
    <text evidence="1">The sequence shown here is derived from an EMBL/GenBank/DDBJ whole genome shotgun (WGS) entry which is preliminary data.</text>
</comment>
<dbReference type="EMBL" id="JBBPBM010000018">
    <property type="protein sequence ID" value="KAK8555197.1"/>
    <property type="molecule type" value="Genomic_DNA"/>
</dbReference>
<sequence>MFDLAINTTLDPKILELPHNPSRNKGVAAHHPTQGLADFSCSGKEFPGFCSLVYLGGLSRDLFVNSWRLKIQVHQVTEKSNGCRFLRLKSKIGVFLRLTEERVFKSEVADLIEELDASRSSRVREKRFVADLLLIKELNVSFHNSSSRFRFSYLDRWMGL</sequence>
<gene>
    <name evidence="1" type="ORF">V6N12_009350</name>
</gene>
<dbReference type="Proteomes" id="UP001472677">
    <property type="component" value="Unassembled WGS sequence"/>
</dbReference>
<organism evidence="1 2">
    <name type="scientific">Hibiscus sabdariffa</name>
    <name type="common">roselle</name>
    <dbReference type="NCBI Taxonomy" id="183260"/>
    <lineage>
        <taxon>Eukaryota</taxon>
        <taxon>Viridiplantae</taxon>
        <taxon>Streptophyta</taxon>
        <taxon>Embryophyta</taxon>
        <taxon>Tracheophyta</taxon>
        <taxon>Spermatophyta</taxon>
        <taxon>Magnoliopsida</taxon>
        <taxon>eudicotyledons</taxon>
        <taxon>Gunneridae</taxon>
        <taxon>Pentapetalae</taxon>
        <taxon>rosids</taxon>
        <taxon>malvids</taxon>
        <taxon>Malvales</taxon>
        <taxon>Malvaceae</taxon>
        <taxon>Malvoideae</taxon>
        <taxon>Hibiscus</taxon>
    </lineage>
</organism>
<protein>
    <submittedName>
        <fullName evidence="1">Uncharacterized protein</fullName>
    </submittedName>
</protein>
<name>A0ABR2EAQ8_9ROSI</name>
<reference evidence="1 2" key="1">
    <citation type="journal article" date="2024" name="G3 (Bethesda)">
        <title>Genome assembly of Hibiscus sabdariffa L. provides insights into metabolisms of medicinal natural products.</title>
        <authorList>
            <person name="Kim T."/>
        </authorList>
    </citation>
    <scope>NUCLEOTIDE SEQUENCE [LARGE SCALE GENOMIC DNA]</scope>
    <source>
        <strain evidence="1">TK-2024</strain>
        <tissue evidence="1">Old leaves</tissue>
    </source>
</reference>
<accession>A0ABR2EAQ8</accession>
<evidence type="ECO:0000313" key="2">
    <source>
        <dbReference type="Proteomes" id="UP001472677"/>
    </source>
</evidence>